<comment type="caution">
    <text evidence="1">The sequence shown here is derived from an EMBL/GenBank/DDBJ whole genome shotgun (WGS) entry which is preliminary data.</text>
</comment>
<accession>A0A8J7IZF3</accession>
<evidence type="ECO:0000313" key="1">
    <source>
        <dbReference type="EMBL" id="MBI1495205.1"/>
    </source>
</evidence>
<name>A0A8J7IZF3_9RHOB</name>
<gene>
    <name evidence="1" type="ORF">H1D41_16295</name>
</gene>
<keyword evidence="2" id="KW-1185">Reference proteome</keyword>
<sequence>MTKIPGLRRGYSVFQIRGVVLICLLLILALIAASGGQAHVEQILIVQNDHGGLISERSDEIAHLERTGQRVQIEGECLSACTMYLALRNTCVTQNTRLGFHAPQQGQQRLAASDFEYWSREVARHYPEPLKTWYMREGRLRQGGYYSIRGTELIRLGIPACAT</sequence>
<protein>
    <submittedName>
        <fullName evidence="1">Uncharacterized protein</fullName>
    </submittedName>
</protein>
<evidence type="ECO:0000313" key="2">
    <source>
        <dbReference type="Proteomes" id="UP000640583"/>
    </source>
</evidence>
<organism evidence="1 2">
    <name type="scientific">Halocynthiibacter styelae</name>
    <dbReference type="NCBI Taxonomy" id="2761955"/>
    <lineage>
        <taxon>Bacteria</taxon>
        <taxon>Pseudomonadati</taxon>
        <taxon>Pseudomonadota</taxon>
        <taxon>Alphaproteobacteria</taxon>
        <taxon>Rhodobacterales</taxon>
        <taxon>Paracoccaceae</taxon>
        <taxon>Halocynthiibacter</taxon>
    </lineage>
</organism>
<dbReference type="RefSeq" id="WP_228849919.1">
    <property type="nucleotide sequence ID" value="NZ_JADCKQ010000016.1"/>
</dbReference>
<reference evidence="1" key="1">
    <citation type="submission" date="2020-10" db="EMBL/GenBank/DDBJ databases">
        <title>Paenihalocynthiibacter styelae gen. nov., sp. nov., isolated from stalked sea squirt Styela clava.</title>
        <authorList>
            <person name="Kim Y.-O."/>
            <person name="Yoon J.-H."/>
        </authorList>
    </citation>
    <scope>NUCLEOTIDE SEQUENCE</scope>
    <source>
        <strain evidence="1">MYP1-1</strain>
    </source>
</reference>
<dbReference type="AlphaFoldDB" id="A0A8J7IZF3"/>
<dbReference type="EMBL" id="JADCKQ010000016">
    <property type="protein sequence ID" value="MBI1495205.1"/>
    <property type="molecule type" value="Genomic_DNA"/>
</dbReference>
<dbReference type="Proteomes" id="UP000640583">
    <property type="component" value="Unassembled WGS sequence"/>
</dbReference>
<proteinExistence type="predicted"/>